<accession>A0AAW5TXW5</accession>
<dbReference type="AlphaFoldDB" id="A0AAW5TXW5"/>
<name>A0AAW5TXW5_9BACT</name>
<reference evidence="2" key="1">
    <citation type="submission" date="2022-11" db="EMBL/GenBank/DDBJ databases">
        <title>Genomic repertoires linked with pathogenic potency of arthritogenic Prevotella copri isolated from the gut of rheumatoid arthritis patients.</title>
        <authorList>
            <person name="Nii T."/>
            <person name="Maeda Y."/>
            <person name="Motooka D."/>
            <person name="Naito M."/>
            <person name="Matsumoto Y."/>
            <person name="Ogawa T."/>
            <person name="Oguro-Igashira E."/>
            <person name="Kishikawa T."/>
            <person name="Yamashita M."/>
            <person name="Koizumi S."/>
            <person name="Kurakawa T."/>
            <person name="Okumura R."/>
            <person name="Kayama H."/>
            <person name="Murakami M."/>
            <person name="Sakaguchi T."/>
            <person name="Das B."/>
            <person name="Nakamura S."/>
            <person name="Okada Y."/>
            <person name="Kumanogoh A."/>
            <person name="Takeda K."/>
        </authorList>
    </citation>
    <scope>NUCLEOTIDE SEQUENCE</scope>
    <source>
        <strain evidence="2">N016-13</strain>
    </source>
</reference>
<feature type="compositionally biased region" description="Basic and acidic residues" evidence="1">
    <location>
        <begin position="16"/>
        <end position="26"/>
    </location>
</feature>
<protein>
    <submittedName>
        <fullName evidence="2">Uncharacterized protein</fullName>
    </submittedName>
</protein>
<evidence type="ECO:0000313" key="3">
    <source>
        <dbReference type="Proteomes" id="UP001209074"/>
    </source>
</evidence>
<evidence type="ECO:0000313" key="2">
    <source>
        <dbReference type="EMBL" id="MCW4093336.1"/>
    </source>
</evidence>
<evidence type="ECO:0000256" key="1">
    <source>
        <dbReference type="SAM" id="MobiDB-lite"/>
    </source>
</evidence>
<comment type="caution">
    <text evidence="2">The sequence shown here is derived from an EMBL/GenBank/DDBJ whole genome shotgun (WGS) entry which is preliminary data.</text>
</comment>
<dbReference type="EMBL" id="JAPDUS010000010">
    <property type="protein sequence ID" value="MCW4093336.1"/>
    <property type="molecule type" value="Genomic_DNA"/>
</dbReference>
<feature type="region of interest" description="Disordered" evidence="1">
    <location>
        <begin position="1"/>
        <end position="41"/>
    </location>
</feature>
<dbReference type="RefSeq" id="WP_264959818.1">
    <property type="nucleotide sequence ID" value="NZ_JAPDUQ010000002.1"/>
</dbReference>
<feature type="compositionally biased region" description="Polar residues" evidence="1">
    <location>
        <begin position="29"/>
        <end position="41"/>
    </location>
</feature>
<organism evidence="2 3">
    <name type="scientific">Segatella copri</name>
    <dbReference type="NCBI Taxonomy" id="165179"/>
    <lineage>
        <taxon>Bacteria</taxon>
        <taxon>Pseudomonadati</taxon>
        <taxon>Bacteroidota</taxon>
        <taxon>Bacteroidia</taxon>
        <taxon>Bacteroidales</taxon>
        <taxon>Prevotellaceae</taxon>
        <taxon>Segatella</taxon>
    </lineage>
</organism>
<gene>
    <name evidence="2" type="ORF">ONT05_07170</name>
</gene>
<dbReference type="Proteomes" id="UP001209074">
    <property type="component" value="Unassembled WGS sequence"/>
</dbReference>
<proteinExistence type="predicted"/>
<sequence>MAETSEGKKKVYVHSHTKEDGTEVRTHYRSTPNTSTGKKNK</sequence>